<evidence type="ECO:0000313" key="2">
    <source>
        <dbReference type="Proteomes" id="UP000670947"/>
    </source>
</evidence>
<name>A0ABS3WCF1_9BACL</name>
<dbReference type="RefSeq" id="WP_208848826.1">
    <property type="nucleotide sequence ID" value="NZ_JAGGDJ010000014.1"/>
</dbReference>
<accession>A0ABS3WCF1</accession>
<reference evidence="1 2" key="1">
    <citation type="submission" date="2021-03" db="EMBL/GenBank/DDBJ databases">
        <title>Paenibacillus artemisicola MWE-103 whole genome sequence.</title>
        <authorList>
            <person name="Ham Y.J."/>
        </authorList>
    </citation>
    <scope>NUCLEOTIDE SEQUENCE [LARGE SCALE GENOMIC DNA]</scope>
    <source>
        <strain evidence="1 2">MWE-103</strain>
    </source>
</reference>
<organism evidence="1 2">
    <name type="scientific">Paenibacillus artemisiicola</name>
    <dbReference type="NCBI Taxonomy" id="1172618"/>
    <lineage>
        <taxon>Bacteria</taxon>
        <taxon>Bacillati</taxon>
        <taxon>Bacillota</taxon>
        <taxon>Bacilli</taxon>
        <taxon>Bacillales</taxon>
        <taxon>Paenibacillaceae</taxon>
        <taxon>Paenibacillus</taxon>
    </lineage>
</organism>
<proteinExistence type="predicted"/>
<protein>
    <submittedName>
        <fullName evidence="1">Uncharacterized protein</fullName>
    </submittedName>
</protein>
<sequence length="107" mass="11777">MIQYGSDTVTHLKFRSFAPRLERRDAQWIDIELAVDVDPATPVPSGLAAMTALVICTHGGVIAQIVPLDEGTDCEFQFTADEKDQIRAYIEDEAMQQAIANLARGEV</sequence>
<dbReference type="EMBL" id="JAGGDJ010000014">
    <property type="protein sequence ID" value="MBO7746014.1"/>
    <property type="molecule type" value="Genomic_DNA"/>
</dbReference>
<comment type="caution">
    <text evidence="1">The sequence shown here is derived from an EMBL/GenBank/DDBJ whole genome shotgun (WGS) entry which is preliminary data.</text>
</comment>
<evidence type="ECO:0000313" key="1">
    <source>
        <dbReference type="EMBL" id="MBO7746014.1"/>
    </source>
</evidence>
<dbReference type="Proteomes" id="UP000670947">
    <property type="component" value="Unassembled WGS sequence"/>
</dbReference>
<keyword evidence="2" id="KW-1185">Reference proteome</keyword>
<gene>
    <name evidence="1" type="ORF">I8J29_17535</name>
</gene>